<dbReference type="OrthoDB" id="332711at2759"/>
<name>U6L397_EIMTE</name>
<accession>U6L397</accession>
<reference evidence="1" key="2">
    <citation type="submission" date="2013-10" db="EMBL/GenBank/DDBJ databases">
        <authorList>
            <person name="Aslett M."/>
        </authorList>
    </citation>
    <scope>NUCLEOTIDE SEQUENCE [LARGE SCALE GENOMIC DNA]</scope>
    <source>
        <strain evidence="1">Houghton</strain>
    </source>
</reference>
<organism evidence="1 2">
    <name type="scientific">Eimeria tenella</name>
    <name type="common">Coccidian parasite</name>
    <dbReference type="NCBI Taxonomy" id="5802"/>
    <lineage>
        <taxon>Eukaryota</taxon>
        <taxon>Sar</taxon>
        <taxon>Alveolata</taxon>
        <taxon>Apicomplexa</taxon>
        <taxon>Conoidasida</taxon>
        <taxon>Coccidia</taxon>
        <taxon>Eucoccidiorida</taxon>
        <taxon>Eimeriorina</taxon>
        <taxon>Eimeriidae</taxon>
        <taxon>Eimeria</taxon>
    </lineage>
</organism>
<dbReference type="Proteomes" id="UP000030747">
    <property type="component" value="Unassembled WGS sequence"/>
</dbReference>
<proteinExistence type="predicted"/>
<dbReference type="VEuPathDB" id="ToxoDB:ETH_00041990"/>
<sequence length="84" mass="10189">MLLLLFFYIEEDYRPSRRELERLQNASRREAEYEREFTRREAAWKIEEQNLAVDREKELVGEMEISEEDKRKLIEADLRGGAKP</sequence>
<dbReference type="GeneID" id="25257438"/>
<dbReference type="VEuPathDB" id="ToxoDB:ETH2_1123600"/>
<dbReference type="EMBL" id="HG677757">
    <property type="protein sequence ID" value="CDJ44872.1"/>
    <property type="molecule type" value="Genomic_DNA"/>
</dbReference>
<reference evidence="1" key="1">
    <citation type="submission" date="2013-10" db="EMBL/GenBank/DDBJ databases">
        <title>Genomic analysis of the causative agents of coccidiosis in chickens.</title>
        <authorList>
            <person name="Reid A.J."/>
            <person name="Blake D."/>
            <person name="Billington K."/>
            <person name="Browne H."/>
            <person name="Dunn M."/>
            <person name="Hung S."/>
            <person name="Kawahara F."/>
            <person name="Miranda-Saavedra D."/>
            <person name="Mourier T."/>
            <person name="Nagra H."/>
            <person name="Otto T.D."/>
            <person name="Rawlings N."/>
            <person name="Sanchez A."/>
            <person name="Sanders M."/>
            <person name="Subramaniam C."/>
            <person name="Tay Y."/>
            <person name="Dear P."/>
            <person name="Doerig C."/>
            <person name="Gruber A."/>
            <person name="Parkinson J."/>
            <person name="Shirley M."/>
            <person name="Wan K.L."/>
            <person name="Berriman M."/>
            <person name="Tomley F."/>
            <person name="Pain A."/>
        </authorList>
    </citation>
    <scope>NUCLEOTIDE SEQUENCE [LARGE SCALE GENOMIC DNA]</scope>
    <source>
        <strain evidence="1">Houghton</strain>
    </source>
</reference>
<keyword evidence="2" id="KW-1185">Reference proteome</keyword>
<gene>
    <name evidence="1" type="ORF">ETH_00041990</name>
</gene>
<protein>
    <submittedName>
        <fullName evidence="1">Uncharacterized protein</fullName>
    </submittedName>
</protein>
<dbReference type="RefSeq" id="XP_013235619.1">
    <property type="nucleotide sequence ID" value="XM_013380165.1"/>
</dbReference>
<evidence type="ECO:0000313" key="2">
    <source>
        <dbReference type="Proteomes" id="UP000030747"/>
    </source>
</evidence>
<dbReference type="AlphaFoldDB" id="U6L397"/>
<evidence type="ECO:0000313" key="1">
    <source>
        <dbReference type="EMBL" id="CDJ44872.1"/>
    </source>
</evidence>